<organism evidence="2 3">
    <name type="scientific">Prunus dulcis</name>
    <name type="common">Almond</name>
    <name type="synonym">Amygdalus dulcis</name>
    <dbReference type="NCBI Taxonomy" id="3755"/>
    <lineage>
        <taxon>Eukaryota</taxon>
        <taxon>Viridiplantae</taxon>
        <taxon>Streptophyta</taxon>
        <taxon>Embryophyta</taxon>
        <taxon>Tracheophyta</taxon>
        <taxon>Spermatophyta</taxon>
        <taxon>Magnoliopsida</taxon>
        <taxon>eudicotyledons</taxon>
        <taxon>Gunneridae</taxon>
        <taxon>Pentapetalae</taxon>
        <taxon>rosids</taxon>
        <taxon>fabids</taxon>
        <taxon>Rosales</taxon>
        <taxon>Rosaceae</taxon>
        <taxon>Amygdaloideae</taxon>
        <taxon>Amygdaleae</taxon>
        <taxon>Prunus</taxon>
    </lineage>
</organism>
<proteinExistence type="predicted"/>
<gene>
    <name evidence="2" type="ORF">L3X38_019542</name>
</gene>
<evidence type="ECO:0000256" key="1">
    <source>
        <dbReference type="SAM" id="MobiDB-lite"/>
    </source>
</evidence>
<name>A0AAD4ZCP0_PRUDU</name>
<evidence type="ECO:0000313" key="3">
    <source>
        <dbReference type="Proteomes" id="UP001054821"/>
    </source>
</evidence>
<keyword evidence="3" id="KW-1185">Reference proteome</keyword>
<feature type="region of interest" description="Disordered" evidence="1">
    <location>
        <begin position="1"/>
        <end position="20"/>
    </location>
</feature>
<dbReference type="EMBL" id="JAJFAZ020000003">
    <property type="protein sequence ID" value="KAI5340268.1"/>
    <property type="molecule type" value="Genomic_DNA"/>
</dbReference>
<sequence>MRLNRNPGHDSSKSETCTNNIQHRLTIIQSTKPADMIMTIQDDLPTGGTVAHSQEQTHRLSQMGVLVTPETAPAMPCVAHTELYSKAASLDLDPQMQLYQELPKNPCFPYFFSSPKTERQ</sequence>
<protein>
    <submittedName>
        <fullName evidence="2">Uncharacterized protein</fullName>
    </submittedName>
</protein>
<dbReference type="AlphaFoldDB" id="A0AAD4ZCP0"/>
<comment type="caution">
    <text evidence="2">The sequence shown here is derived from an EMBL/GenBank/DDBJ whole genome shotgun (WGS) entry which is preliminary data.</text>
</comment>
<accession>A0AAD4ZCP0</accession>
<dbReference type="Proteomes" id="UP001054821">
    <property type="component" value="Chromosome 3"/>
</dbReference>
<evidence type="ECO:0000313" key="2">
    <source>
        <dbReference type="EMBL" id="KAI5340268.1"/>
    </source>
</evidence>
<reference evidence="2 3" key="1">
    <citation type="journal article" date="2022" name="G3 (Bethesda)">
        <title>Whole-genome sequence and methylome profiling of the almond [Prunus dulcis (Mill.) D.A. Webb] cultivar 'Nonpareil'.</title>
        <authorList>
            <person name="D'Amico-Willman K.M."/>
            <person name="Ouma W.Z."/>
            <person name="Meulia T."/>
            <person name="Sideli G.M."/>
            <person name="Gradziel T.M."/>
            <person name="Fresnedo-Ramirez J."/>
        </authorList>
    </citation>
    <scope>NUCLEOTIDE SEQUENCE [LARGE SCALE GENOMIC DNA]</scope>
    <source>
        <strain evidence="2">Clone GOH B32 T37-40</strain>
    </source>
</reference>